<dbReference type="GO" id="GO:0015562">
    <property type="term" value="F:efflux transmembrane transporter activity"/>
    <property type="evidence" value="ECO:0007669"/>
    <property type="project" value="TreeGrafter"/>
</dbReference>
<dbReference type="Proteomes" id="UP001060336">
    <property type="component" value="Chromosome"/>
</dbReference>
<reference evidence="4" key="1">
    <citation type="submission" date="2022-08" db="EMBL/GenBank/DDBJ databases">
        <title>Nisaea acidiphila sp. nov., isolated from a marine algal debris and emended description of the genus Nisaea Urios et al. 2008.</title>
        <authorList>
            <person name="Kwon K."/>
        </authorList>
    </citation>
    <scope>NUCLEOTIDE SEQUENCE</scope>
    <source>
        <strain evidence="4">MEBiC11861</strain>
    </source>
</reference>
<dbReference type="PANTHER" id="PTHR30469">
    <property type="entry name" value="MULTIDRUG RESISTANCE PROTEIN MDTA"/>
    <property type="match status" value="1"/>
</dbReference>
<dbReference type="RefSeq" id="WP_257767707.1">
    <property type="nucleotide sequence ID" value="NZ_CP102480.1"/>
</dbReference>
<dbReference type="InterPro" id="IPR006143">
    <property type="entry name" value="RND_pump_MFP"/>
</dbReference>
<dbReference type="Gene3D" id="1.10.287.470">
    <property type="entry name" value="Helix hairpin bin"/>
    <property type="match status" value="1"/>
</dbReference>
<evidence type="ECO:0000313" key="4">
    <source>
        <dbReference type="EMBL" id="UUX49183.1"/>
    </source>
</evidence>
<comment type="similarity">
    <text evidence="1">Belongs to the membrane fusion protein (MFP) (TC 8.A.1) family.</text>
</comment>
<feature type="coiled-coil region" evidence="2">
    <location>
        <begin position="148"/>
        <end position="175"/>
    </location>
</feature>
<dbReference type="EMBL" id="CP102480">
    <property type="protein sequence ID" value="UUX49183.1"/>
    <property type="molecule type" value="Genomic_DNA"/>
</dbReference>
<dbReference type="SUPFAM" id="SSF111369">
    <property type="entry name" value="HlyD-like secretion proteins"/>
    <property type="match status" value="1"/>
</dbReference>
<keyword evidence="5" id="KW-1185">Reference proteome</keyword>
<dbReference type="GO" id="GO:1990281">
    <property type="term" value="C:efflux pump complex"/>
    <property type="evidence" value="ECO:0007669"/>
    <property type="project" value="TreeGrafter"/>
</dbReference>
<evidence type="ECO:0000313" key="5">
    <source>
        <dbReference type="Proteomes" id="UP001060336"/>
    </source>
</evidence>
<gene>
    <name evidence="4" type="ORF">NUH88_17475</name>
</gene>
<dbReference type="Gene3D" id="2.40.50.100">
    <property type="match status" value="1"/>
</dbReference>
<keyword evidence="2" id="KW-0175">Coiled coil</keyword>
<protein>
    <submittedName>
        <fullName evidence="4">Efflux RND transporter periplasmic adaptor subunit</fullName>
    </submittedName>
</protein>
<feature type="domain" description="CusB-like beta-barrel" evidence="3">
    <location>
        <begin position="210"/>
        <end position="278"/>
    </location>
</feature>
<dbReference type="KEGG" id="naci:NUH88_17475"/>
<evidence type="ECO:0000259" key="3">
    <source>
        <dbReference type="Pfam" id="PF25954"/>
    </source>
</evidence>
<dbReference type="Pfam" id="PF25954">
    <property type="entry name" value="Beta-barrel_RND_2"/>
    <property type="match status" value="1"/>
</dbReference>
<proteinExistence type="inferred from homology"/>
<dbReference type="Gene3D" id="2.40.30.170">
    <property type="match status" value="1"/>
</dbReference>
<organism evidence="4 5">
    <name type="scientific">Nisaea acidiphila</name>
    <dbReference type="NCBI Taxonomy" id="1862145"/>
    <lineage>
        <taxon>Bacteria</taxon>
        <taxon>Pseudomonadati</taxon>
        <taxon>Pseudomonadota</taxon>
        <taxon>Alphaproteobacteria</taxon>
        <taxon>Rhodospirillales</taxon>
        <taxon>Thalassobaculaceae</taxon>
        <taxon>Nisaea</taxon>
    </lineage>
</organism>
<name>A0A9J7APP2_9PROT</name>
<evidence type="ECO:0000256" key="2">
    <source>
        <dbReference type="SAM" id="Coils"/>
    </source>
</evidence>
<dbReference type="AlphaFoldDB" id="A0A9J7APP2"/>
<accession>A0A9J7APP2</accession>
<sequence>MRLNRSLLLAAIIAIGATGWIVSGQFANGARTDSEATATAGSEAKAPELTSVRIRESVSEPYRSAVVVAGRTAASRHIELKAQILGKVVKIGATEGAPVTGGETIIRFDPEDREAKRQMAKARIEQRETEFTAADKLANKGFQAKTQRAATYADLQEAKADLAEIEEEIRRLAIKAPFDAILDDIQVELGDVVQSGDPVATLYDLDPILVVAQVSEQERVKLAVGRPGAARLLDGTQLTGTIRYITAAADPQTRTFKVELEVPNPGMQIEQGITAGMVLPLPEILAHKLSAGIFTLNDDGQLGVMIVGEGGIVRFRTVTVVDSDADWAYVTGLPDRVKLISVGQEFVSDGEKVRAVPEAIVGTPEAKAS</sequence>
<dbReference type="InterPro" id="IPR058792">
    <property type="entry name" value="Beta-barrel_RND_2"/>
</dbReference>
<dbReference type="NCBIfam" id="TIGR01730">
    <property type="entry name" value="RND_mfp"/>
    <property type="match status" value="1"/>
</dbReference>
<evidence type="ECO:0000256" key="1">
    <source>
        <dbReference type="ARBA" id="ARBA00009477"/>
    </source>
</evidence>
<dbReference type="PANTHER" id="PTHR30469:SF29">
    <property type="entry name" value="BLR2860 PROTEIN"/>
    <property type="match status" value="1"/>
</dbReference>